<keyword evidence="3" id="KW-1185">Reference proteome</keyword>
<comment type="caution">
    <text evidence="2">The sequence shown here is derived from an EMBL/GenBank/DDBJ whole genome shotgun (WGS) entry which is preliminary data.</text>
</comment>
<reference evidence="2 3" key="1">
    <citation type="submission" date="2024-08" db="EMBL/GenBank/DDBJ databases">
        <authorList>
            <person name="Will J Nash"/>
            <person name="Angela Man"/>
            <person name="Seanna McTaggart"/>
            <person name="Kendall Baker"/>
            <person name="Tom Barker"/>
            <person name="Leah Catchpole"/>
            <person name="Alex Durrant"/>
            <person name="Karim Gharbi"/>
            <person name="Naomi Irish"/>
            <person name="Gemy Kaithakottil"/>
            <person name="Debby Ku"/>
            <person name="Aaliyah Providence"/>
            <person name="Felix Shaw"/>
            <person name="David Swarbreck"/>
            <person name="Chris Watkins"/>
            <person name="Ann M. McCartney"/>
            <person name="Giulio Formenti"/>
            <person name="Alice Mouton"/>
            <person name="Noel Vella"/>
            <person name="Bjorn M von Reumont"/>
            <person name="Adriana Vella"/>
            <person name="Wilfried Haerty"/>
        </authorList>
    </citation>
    <scope>NUCLEOTIDE SEQUENCE [LARGE SCALE GENOMIC DNA]</scope>
</reference>
<evidence type="ECO:0000313" key="2">
    <source>
        <dbReference type="EMBL" id="CAL7937914.1"/>
    </source>
</evidence>
<organism evidence="2 3">
    <name type="scientific">Xylocopa violacea</name>
    <name type="common">Violet carpenter bee</name>
    <name type="synonym">Apis violacea</name>
    <dbReference type="NCBI Taxonomy" id="135666"/>
    <lineage>
        <taxon>Eukaryota</taxon>
        <taxon>Metazoa</taxon>
        <taxon>Ecdysozoa</taxon>
        <taxon>Arthropoda</taxon>
        <taxon>Hexapoda</taxon>
        <taxon>Insecta</taxon>
        <taxon>Pterygota</taxon>
        <taxon>Neoptera</taxon>
        <taxon>Endopterygota</taxon>
        <taxon>Hymenoptera</taxon>
        <taxon>Apocrita</taxon>
        <taxon>Aculeata</taxon>
        <taxon>Apoidea</taxon>
        <taxon>Anthophila</taxon>
        <taxon>Apidae</taxon>
        <taxon>Xylocopa</taxon>
        <taxon>Xylocopa</taxon>
    </lineage>
</organism>
<protein>
    <submittedName>
        <fullName evidence="2">Uncharacterized protein</fullName>
    </submittedName>
</protein>
<name>A0ABP1NAA6_XYLVO</name>
<feature type="region of interest" description="Disordered" evidence="1">
    <location>
        <begin position="129"/>
        <end position="151"/>
    </location>
</feature>
<proteinExistence type="predicted"/>
<dbReference type="Proteomes" id="UP001642520">
    <property type="component" value="Unassembled WGS sequence"/>
</dbReference>
<evidence type="ECO:0000313" key="3">
    <source>
        <dbReference type="Proteomes" id="UP001642520"/>
    </source>
</evidence>
<sequence>MIRHPDTTKEEYKSLDNSLELHHNGTLRYLTEQIYSQPYVHKAISVKHCSFLQQQLIRPTLITQRFLTDCLSDFITYLRSPRATQNFFVKRKKRLDFRNKLARRTLYNPSTWIARNRLKKILREAEENPLFSQETRGNRNEDSTGSRNSRQLIPRVWPVSPDLSSGCLPYRSH</sequence>
<evidence type="ECO:0000256" key="1">
    <source>
        <dbReference type="SAM" id="MobiDB-lite"/>
    </source>
</evidence>
<accession>A0ABP1NAA6</accession>
<gene>
    <name evidence="2" type="ORF">XYLVIOL_LOCUS2973</name>
</gene>
<dbReference type="EMBL" id="CAXAJV020001288">
    <property type="protein sequence ID" value="CAL7937914.1"/>
    <property type="molecule type" value="Genomic_DNA"/>
</dbReference>